<sequence>MKINKQSSAILLLAVALTFVSALPTSAAESANSSVDSGMVAPPSSNPTGELTTGSAPALGKVEIAGGSYFELKNVTMLTEQSGKTVSFTLGVNNVTNSDLLFIDYWVRMRTQAGNQISVKVLPQDKDKNRITPQSVQDISFYATVNDATELKDLIFEVIKWDFSEPNFERKLGEVAVPEDYSVLTPVAGSHTINMAGTQVKGSIKKVWMSKNEKNYSPTVVLNMENIGNRTALVPAYQFLLRTGEGYMYPLDAKSLKDLAINPQVNEEVELSGSIPIAVSTEGWQLVIIQNAPDLKLNLPIAYFELPQVSDPDRVDTGTEYNFSNKAGTYTSKLNSFQRLPWEDQDILTANLTLFNKGAEALPIPDLVGYYLLDDHVKVEAKLIKTDKMIGLPKGAEANFQFIGKMPYTYQFSTIKLILEEKIGETEKEKLLEFAHRSELLNMPYLNVGEIYKKTSVGRSASYKVLNVNTYSGDTADIFTVQMEAVNLEKRLTDVSKLVAQFKTVDGSVYPAVISEIKNKVGPGGSALLFLSSTLPKTFPTTNMHVMIGEAITEDKYTEKDAVPDAYVNAAAFWLPNENFMAQEDFVKVDLAPYQLTIGSINTWLDRNELRLTFDYELVKNMRMEANTEGRKLVFGFEDELGNKSFTKEYDFKDFDTHSVEAGTAAGAVSSDPAANDDKIRLGKKKEFKIIERDLDLIFHLDTLKTYKLSVYDSFQGQKKLLATKKIDWFSTTN</sequence>
<dbReference type="RefSeq" id="WP_166145305.1">
    <property type="nucleotide sequence ID" value="NZ_JAAOIW010000001.1"/>
</dbReference>
<keyword evidence="4" id="KW-1185">Reference proteome</keyword>
<feature type="region of interest" description="Disordered" evidence="1">
    <location>
        <begin position="32"/>
        <end position="54"/>
    </location>
</feature>
<gene>
    <name evidence="3" type="ORF">G9U52_01865</name>
</gene>
<organism evidence="3 4">
    <name type="scientific">Paenibacillus agricola</name>
    <dbReference type="NCBI Taxonomy" id="2716264"/>
    <lineage>
        <taxon>Bacteria</taxon>
        <taxon>Bacillati</taxon>
        <taxon>Bacillota</taxon>
        <taxon>Bacilli</taxon>
        <taxon>Bacillales</taxon>
        <taxon>Paenibacillaceae</taxon>
        <taxon>Paenibacillus</taxon>
    </lineage>
</organism>
<proteinExistence type="predicted"/>
<evidence type="ECO:0000256" key="1">
    <source>
        <dbReference type="SAM" id="MobiDB-lite"/>
    </source>
</evidence>
<reference evidence="3" key="1">
    <citation type="submission" date="2020-03" db="EMBL/GenBank/DDBJ databases">
        <title>Draft sequencing of Paenibacilllus sp. S3N08.</title>
        <authorList>
            <person name="Kim D.-U."/>
        </authorList>
    </citation>
    <scope>NUCLEOTIDE SEQUENCE</scope>
    <source>
        <strain evidence="3">S3N08</strain>
    </source>
</reference>
<accession>A0ABX0J376</accession>
<name>A0ABX0J376_9BACL</name>
<evidence type="ECO:0000313" key="4">
    <source>
        <dbReference type="Proteomes" id="UP001165962"/>
    </source>
</evidence>
<feature type="chain" id="PRO_5045106424" evidence="2">
    <location>
        <begin position="28"/>
        <end position="734"/>
    </location>
</feature>
<dbReference type="Proteomes" id="UP001165962">
    <property type="component" value="Unassembled WGS sequence"/>
</dbReference>
<evidence type="ECO:0000313" key="3">
    <source>
        <dbReference type="EMBL" id="NHN28571.1"/>
    </source>
</evidence>
<keyword evidence="2" id="KW-0732">Signal</keyword>
<comment type="caution">
    <text evidence="3">The sequence shown here is derived from an EMBL/GenBank/DDBJ whole genome shotgun (WGS) entry which is preliminary data.</text>
</comment>
<evidence type="ECO:0000256" key="2">
    <source>
        <dbReference type="SAM" id="SignalP"/>
    </source>
</evidence>
<feature type="signal peptide" evidence="2">
    <location>
        <begin position="1"/>
        <end position="27"/>
    </location>
</feature>
<protein>
    <submittedName>
        <fullName evidence="3">Uncharacterized protein</fullName>
    </submittedName>
</protein>
<dbReference type="EMBL" id="JAAOIW010000001">
    <property type="protein sequence ID" value="NHN28571.1"/>
    <property type="molecule type" value="Genomic_DNA"/>
</dbReference>